<dbReference type="PANTHER" id="PTHR19300">
    <property type="entry name" value="BETA-1,4-GALACTOSYLTRANSFERASE"/>
    <property type="match status" value="1"/>
</dbReference>
<dbReference type="GO" id="GO:0033842">
    <property type="term" value="F:N-acetyl-beta-glucosaminyl-derivative 4-beta-N-acetylgalactosaminyltransferase activity"/>
    <property type="evidence" value="ECO:0007669"/>
    <property type="project" value="TreeGrafter"/>
</dbReference>
<accession>A0A915HZF2</accession>
<dbReference type="GO" id="GO:0016020">
    <property type="term" value="C:membrane"/>
    <property type="evidence" value="ECO:0007669"/>
    <property type="project" value="UniProtKB-SubCell"/>
</dbReference>
<sequence length="154" mass="18004">MLKRQLLDFRFIVTEQYGRDLFNKGRIMNAAFEFAEQQLRVNCVIFHDVDMFPQDDRNFYGCPEMPRHIGAFVNTLGYELWYNYIVGGALAVHVDHYITVNGYSNMFWAWGGEDDDMGLRILANNMTIERPHPVIGRMTMLKHIKRQKTAPVLV</sequence>
<evidence type="ECO:0000313" key="13">
    <source>
        <dbReference type="Proteomes" id="UP000887565"/>
    </source>
</evidence>
<evidence type="ECO:0000256" key="1">
    <source>
        <dbReference type="ARBA" id="ARBA00004606"/>
    </source>
</evidence>
<protein>
    <submittedName>
        <fullName evidence="14">Beta-1,4-galactosyltransferase</fullName>
    </submittedName>
</protein>
<evidence type="ECO:0000256" key="7">
    <source>
        <dbReference type="ARBA" id="ARBA00022968"/>
    </source>
</evidence>
<dbReference type="GO" id="GO:0005975">
    <property type="term" value="P:carbohydrate metabolic process"/>
    <property type="evidence" value="ECO:0007669"/>
    <property type="project" value="InterPro"/>
</dbReference>
<keyword evidence="9" id="KW-0472">Membrane</keyword>
<keyword evidence="7" id="KW-0735">Signal-anchor</keyword>
<evidence type="ECO:0000256" key="10">
    <source>
        <dbReference type="ARBA" id="ARBA00023180"/>
    </source>
</evidence>
<dbReference type="Pfam" id="PF02709">
    <property type="entry name" value="Glyco_transf_7C"/>
    <property type="match status" value="1"/>
</dbReference>
<comment type="similarity">
    <text evidence="3">Belongs to the glycosyltransferase 7 family.</text>
</comment>
<keyword evidence="10" id="KW-0325">Glycoprotein</keyword>
<dbReference type="PRINTS" id="PR02050">
    <property type="entry name" value="B14GALTRFASE"/>
</dbReference>
<organism evidence="13 14">
    <name type="scientific">Romanomermis culicivorax</name>
    <name type="common">Nematode worm</name>
    <dbReference type="NCBI Taxonomy" id="13658"/>
    <lineage>
        <taxon>Eukaryota</taxon>
        <taxon>Metazoa</taxon>
        <taxon>Ecdysozoa</taxon>
        <taxon>Nematoda</taxon>
        <taxon>Enoplea</taxon>
        <taxon>Dorylaimia</taxon>
        <taxon>Mermithida</taxon>
        <taxon>Mermithoidea</taxon>
        <taxon>Mermithidae</taxon>
        <taxon>Romanomermis</taxon>
    </lineage>
</organism>
<dbReference type="AlphaFoldDB" id="A0A915HZF2"/>
<evidence type="ECO:0000256" key="3">
    <source>
        <dbReference type="ARBA" id="ARBA00005735"/>
    </source>
</evidence>
<name>A0A915HZF2_ROMCU</name>
<comment type="subcellular location">
    <subcellularLocation>
        <location evidence="1">Membrane</location>
        <topology evidence="1">Single-pass type II membrane protein</topology>
    </subcellularLocation>
</comment>
<dbReference type="GO" id="GO:0005794">
    <property type="term" value="C:Golgi apparatus"/>
    <property type="evidence" value="ECO:0007669"/>
    <property type="project" value="TreeGrafter"/>
</dbReference>
<proteinExistence type="inferred from homology"/>
<dbReference type="Gene3D" id="3.90.550.10">
    <property type="entry name" value="Spore Coat Polysaccharide Biosynthesis Protein SpsA, Chain A"/>
    <property type="match status" value="1"/>
</dbReference>
<keyword evidence="13" id="KW-1185">Reference proteome</keyword>
<dbReference type="WBParaSite" id="nRc.2.0.1.t06641-RA">
    <property type="protein sequence ID" value="nRc.2.0.1.t06641-RA"/>
    <property type="gene ID" value="nRc.2.0.1.g06641"/>
</dbReference>
<dbReference type="GO" id="GO:0006688">
    <property type="term" value="P:glycosphingolipid biosynthetic process"/>
    <property type="evidence" value="ECO:0007669"/>
    <property type="project" value="TreeGrafter"/>
</dbReference>
<comment type="pathway">
    <text evidence="2">Protein modification; protein glycosylation.</text>
</comment>
<evidence type="ECO:0000259" key="12">
    <source>
        <dbReference type="Pfam" id="PF13733"/>
    </source>
</evidence>
<dbReference type="PANTHER" id="PTHR19300:SF46">
    <property type="entry name" value="BETA-1,4-N-ACETYLGALACTOSAMINYLTRANSFERASE"/>
    <property type="match status" value="1"/>
</dbReference>
<dbReference type="SUPFAM" id="SSF53448">
    <property type="entry name" value="Nucleotide-diphospho-sugar transferases"/>
    <property type="match status" value="1"/>
</dbReference>
<dbReference type="InterPro" id="IPR029044">
    <property type="entry name" value="Nucleotide-diphossugar_trans"/>
</dbReference>
<dbReference type="Proteomes" id="UP000887565">
    <property type="component" value="Unplaced"/>
</dbReference>
<evidence type="ECO:0000259" key="11">
    <source>
        <dbReference type="Pfam" id="PF02709"/>
    </source>
</evidence>
<evidence type="ECO:0000256" key="4">
    <source>
        <dbReference type="ARBA" id="ARBA00022676"/>
    </source>
</evidence>
<feature type="domain" description="Galactosyltransferase C-terminal" evidence="11">
    <location>
        <begin position="67"/>
        <end position="143"/>
    </location>
</feature>
<evidence type="ECO:0000256" key="2">
    <source>
        <dbReference type="ARBA" id="ARBA00004922"/>
    </source>
</evidence>
<keyword evidence="6" id="KW-0812">Transmembrane</keyword>
<dbReference type="OMA" id="YACKDEG"/>
<keyword evidence="4" id="KW-0328">Glycosyltransferase</keyword>
<evidence type="ECO:0000313" key="14">
    <source>
        <dbReference type="WBParaSite" id="nRc.2.0.1.t06641-RA"/>
    </source>
</evidence>
<dbReference type="GO" id="GO:0008378">
    <property type="term" value="F:galactosyltransferase activity"/>
    <property type="evidence" value="ECO:0007669"/>
    <property type="project" value="TreeGrafter"/>
</dbReference>
<dbReference type="Pfam" id="PF13733">
    <property type="entry name" value="Glyco_transf_7N"/>
    <property type="match status" value="1"/>
</dbReference>
<feature type="domain" description="Galactosyltransferase N-terminal" evidence="12">
    <location>
        <begin position="1"/>
        <end position="63"/>
    </location>
</feature>
<dbReference type="InterPro" id="IPR003859">
    <property type="entry name" value="Galactosyl_T"/>
</dbReference>
<keyword evidence="8" id="KW-1133">Transmembrane helix</keyword>
<keyword evidence="5" id="KW-0808">Transferase</keyword>
<dbReference type="InterPro" id="IPR027791">
    <property type="entry name" value="Galactosyl_T_C"/>
</dbReference>
<dbReference type="InterPro" id="IPR027995">
    <property type="entry name" value="Galactosyl_T_N"/>
</dbReference>
<evidence type="ECO:0000256" key="9">
    <source>
        <dbReference type="ARBA" id="ARBA00023136"/>
    </source>
</evidence>
<reference evidence="14" key="1">
    <citation type="submission" date="2022-11" db="UniProtKB">
        <authorList>
            <consortium name="WormBaseParasite"/>
        </authorList>
    </citation>
    <scope>IDENTIFICATION</scope>
</reference>
<evidence type="ECO:0000256" key="5">
    <source>
        <dbReference type="ARBA" id="ARBA00022679"/>
    </source>
</evidence>
<evidence type="ECO:0000256" key="8">
    <source>
        <dbReference type="ARBA" id="ARBA00022989"/>
    </source>
</evidence>
<evidence type="ECO:0000256" key="6">
    <source>
        <dbReference type="ARBA" id="ARBA00022692"/>
    </source>
</evidence>